<evidence type="ECO:0000313" key="3">
    <source>
        <dbReference type="Proteomes" id="UP001173661"/>
    </source>
</evidence>
<keyword evidence="1" id="KW-0472">Membrane</keyword>
<evidence type="ECO:0000256" key="1">
    <source>
        <dbReference type="SAM" id="Phobius"/>
    </source>
</evidence>
<dbReference type="AlphaFoldDB" id="A0AAW7UVX7"/>
<protein>
    <submittedName>
        <fullName evidence="2">Uncharacterized protein</fullName>
    </submittedName>
</protein>
<dbReference type="Proteomes" id="UP001173661">
    <property type="component" value="Unassembled WGS sequence"/>
</dbReference>
<gene>
    <name evidence="2" type="ORF">Q2V20_08435</name>
</gene>
<organism evidence="2 3">
    <name type="scientific">Escherichia coli</name>
    <dbReference type="NCBI Taxonomy" id="562"/>
    <lineage>
        <taxon>Bacteria</taxon>
        <taxon>Pseudomonadati</taxon>
        <taxon>Pseudomonadota</taxon>
        <taxon>Gammaproteobacteria</taxon>
        <taxon>Enterobacterales</taxon>
        <taxon>Enterobacteriaceae</taxon>
        <taxon>Escherichia</taxon>
    </lineage>
</organism>
<name>A0AAW7UVX7_ECOLX</name>
<comment type="caution">
    <text evidence="2">The sequence shown here is derived from an EMBL/GenBank/DDBJ whole genome shotgun (WGS) entry which is preliminary data.</text>
</comment>
<keyword evidence="1" id="KW-1133">Transmembrane helix</keyword>
<keyword evidence="1" id="KW-0812">Transmembrane</keyword>
<evidence type="ECO:0000313" key="2">
    <source>
        <dbReference type="EMBL" id="MDO2574183.1"/>
    </source>
</evidence>
<sequence>WEKGSPLHKSTQQVENLRPDTACGLQAEKTGRFSLHRRDNTRPDKTRQRRIRQMCRPIVGCGVNTLFDLHTTHFPAKFAPHISLSINGFVTETIVFFYICLNLFLRYLWLALAFSAVRFSVHGINRSDIHLFLRFFSLNA</sequence>
<dbReference type="EMBL" id="JAUKXU010000006">
    <property type="protein sequence ID" value="MDO2574183.1"/>
    <property type="molecule type" value="Genomic_DNA"/>
</dbReference>
<accession>A0AAW7UVX7</accession>
<dbReference type="RefSeq" id="WP_302311549.1">
    <property type="nucleotide sequence ID" value="NZ_JAUKXU010000006.1"/>
</dbReference>
<feature type="transmembrane region" description="Helical" evidence="1">
    <location>
        <begin position="95"/>
        <end position="117"/>
    </location>
</feature>
<reference evidence="2" key="1">
    <citation type="submission" date="2023-07" db="EMBL/GenBank/DDBJ databases">
        <title>High risk of intestinal colonization with ESBL-producing Escherichia coli among soldiers of military contingents in specific geographic regions.</title>
        <authorList>
            <person name="Literacka E."/>
        </authorList>
    </citation>
    <scope>NUCLEOTIDE SEQUENCE</scope>
    <source>
        <strain evidence="2">66</strain>
    </source>
</reference>
<feature type="non-terminal residue" evidence="2">
    <location>
        <position position="1"/>
    </location>
</feature>
<proteinExistence type="predicted"/>